<evidence type="ECO:0000313" key="2">
    <source>
        <dbReference type="Proteomes" id="UP000499080"/>
    </source>
</evidence>
<keyword evidence="2" id="KW-1185">Reference proteome</keyword>
<dbReference type="AlphaFoldDB" id="A0A4Y2CQB5"/>
<evidence type="ECO:0000313" key="1">
    <source>
        <dbReference type="EMBL" id="GBM06106.1"/>
    </source>
</evidence>
<sequence>MGVPLQCFSKFQIISLQQRHENLLLRCEDVFTIKDCMQEDHLCVFILIEDSEEPRLRGAREQHITQSRQKLVSVIFTDEFRFTLDSDYG</sequence>
<comment type="caution">
    <text evidence="1">The sequence shown here is derived from an EMBL/GenBank/DDBJ whole genome shotgun (WGS) entry which is preliminary data.</text>
</comment>
<accession>A0A4Y2CQB5</accession>
<reference evidence="1 2" key="1">
    <citation type="journal article" date="2019" name="Sci. Rep.">
        <title>Orb-weaving spider Araneus ventricosus genome elucidates the spidroin gene catalogue.</title>
        <authorList>
            <person name="Kono N."/>
            <person name="Nakamura H."/>
            <person name="Ohtoshi R."/>
            <person name="Moran D.A.P."/>
            <person name="Shinohara A."/>
            <person name="Yoshida Y."/>
            <person name="Fujiwara M."/>
            <person name="Mori M."/>
            <person name="Tomita M."/>
            <person name="Arakawa K."/>
        </authorList>
    </citation>
    <scope>NUCLEOTIDE SEQUENCE [LARGE SCALE GENOMIC DNA]</scope>
</reference>
<organism evidence="1 2">
    <name type="scientific">Araneus ventricosus</name>
    <name type="common">Orbweaver spider</name>
    <name type="synonym">Epeira ventricosa</name>
    <dbReference type="NCBI Taxonomy" id="182803"/>
    <lineage>
        <taxon>Eukaryota</taxon>
        <taxon>Metazoa</taxon>
        <taxon>Ecdysozoa</taxon>
        <taxon>Arthropoda</taxon>
        <taxon>Chelicerata</taxon>
        <taxon>Arachnida</taxon>
        <taxon>Araneae</taxon>
        <taxon>Araneomorphae</taxon>
        <taxon>Entelegynae</taxon>
        <taxon>Araneoidea</taxon>
        <taxon>Araneidae</taxon>
        <taxon>Araneus</taxon>
    </lineage>
</organism>
<proteinExistence type="predicted"/>
<gene>
    <name evidence="1" type="ORF">AVEN_265168_1</name>
</gene>
<name>A0A4Y2CQB5_ARAVE</name>
<dbReference type="EMBL" id="BGPR01000223">
    <property type="protein sequence ID" value="GBM06106.1"/>
    <property type="molecule type" value="Genomic_DNA"/>
</dbReference>
<dbReference type="Proteomes" id="UP000499080">
    <property type="component" value="Unassembled WGS sequence"/>
</dbReference>
<protein>
    <submittedName>
        <fullName evidence="1">Uncharacterized protein</fullName>
    </submittedName>
</protein>